<evidence type="ECO:0000313" key="1">
    <source>
        <dbReference type="EMBL" id="MFE8697517.1"/>
    </source>
</evidence>
<keyword evidence="2" id="KW-1185">Reference proteome</keyword>
<protein>
    <submittedName>
        <fullName evidence="1">Uncharacterized protein</fullName>
    </submittedName>
</protein>
<evidence type="ECO:0000313" key="2">
    <source>
        <dbReference type="Proteomes" id="UP001601058"/>
    </source>
</evidence>
<dbReference type="EMBL" id="JBIACJ010000007">
    <property type="protein sequence ID" value="MFE8697517.1"/>
    <property type="molecule type" value="Genomic_DNA"/>
</dbReference>
<dbReference type="RefSeq" id="WP_389220849.1">
    <property type="nucleotide sequence ID" value="NZ_JBIACJ010000007.1"/>
</dbReference>
<proteinExistence type="predicted"/>
<accession>A0ABW6K486</accession>
<dbReference type="Proteomes" id="UP001601058">
    <property type="component" value="Unassembled WGS sequence"/>
</dbReference>
<comment type="caution">
    <text evidence="1">The sequence shown here is derived from an EMBL/GenBank/DDBJ whole genome shotgun (WGS) entry which is preliminary data.</text>
</comment>
<gene>
    <name evidence="1" type="ORF">ACFYKT_14330</name>
</gene>
<name>A0ABW6K486_9BACI</name>
<organism evidence="1 2">
    <name type="scientific">Cytobacillus mangrovibacter</name>
    <dbReference type="NCBI Taxonomy" id="3299024"/>
    <lineage>
        <taxon>Bacteria</taxon>
        <taxon>Bacillati</taxon>
        <taxon>Bacillota</taxon>
        <taxon>Bacilli</taxon>
        <taxon>Bacillales</taxon>
        <taxon>Bacillaceae</taxon>
        <taxon>Cytobacillus</taxon>
    </lineage>
</organism>
<sequence length="98" mass="11166">MFSFETDSLLVDDREDLIAVLRMRFGFLPGEIIEKIYEINDYGTLQRLILAAANAANWEIFQKELHAGEESFRLLGEEFNPIADSLKGRDDINGAKTK</sequence>
<reference evidence="1 2" key="1">
    <citation type="submission" date="2024-08" db="EMBL/GenBank/DDBJ databases">
        <title>Two novel Cytobacillus novel species.</title>
        <authorList>
            <person name="Liu G."/>
        </authorList>
    </citation>
    <scope>NUCLEOTIDE SEQUENCE [LARGE SCALE GENOMIC DNA]</scope>
    <source>
        <strain evidence="1 2">FJAT-53684</strain>
    </source>
</reference>